<evidence type="ECO:0000313" key="5">
    <source>
        <dbReference type="EMBL" id="TRW43007.1"/>
    </source>
</evidence>
<evidence type="ECO:0000256" key="1">
    <source>
        <dbReference type="ARBA" id="ARBA00021292"/>
    </source>
</evidence>
<evidence type="ECO:0000313" key="6">
    <source>
        <dbReference type="Proteomes" id="UP000318693"/>
    </source>
</evidence>
<dbReference type="SUPFAM" id="SSF53756">
    <property type="entry name" value="UDP-Glycosyltransferase/glycogen phosphorylase"/>
    <property type="match status" value="1"/>
</dbReference>
<dbReference type="Gene3D" id="3.40.50.2000">
    <property type="entry name" value="Glycogen Phosphorylase B"/>
    <property type="match status" value="2"/>
</dbReference>
<organism evidence="5 6">
    <name type="scientific">Georgenia yuyongxinii</name>
    <dbReference type="NCBI Taxonomy" id="2589797"/>
    <lineage>
        <taxon>Bacteria</taxon>
        <taxon>Bacillati</taxon>
        <taxon>Actinomycetota</taxon>
        <taxon>Actinomycetes</taxon>
        <taxon>Micrococcales</taxon>
        <taxon>Bogoriellaceae</taxon>
        <taxon>Georgenia</taxon>
    </lineage>
</organism>
<dbReference type="EMBL" id="VJXR01000112">
    <property type="protein sequence ID" value="TRW43007.1"/>
    <property type="molecule type" value="Genomic_DNA"/>
</dbReference>
<evidence type="ECO:0000256" key="2">
    <source>
        <dbReference type="ARBA" id="ARBA00022676"/>
    </source>
</evidence>
<comment type="caution">
    <text evidence="5">The sequence shown here is derived from an EMBL/GenBank/DDBJ whole genome shotgun (WGS) entry which is preliminary data.</text>
</comment>
<dbReference type="AlphaFoldDB" id="A0A552WJU0"/>
<reference evidence="5 6" key="1">
    <citation type="submission" date="2019-07" db="EMBL/GenBank/DDBJ databases">
        <title>Georgenia wutianyii sp. nov. and Georgenia *** sp. nov. isolated from plateau pika (Ochotona curzoniae) in the Qinghai-Tibet plateau of China.</title>
        <authorList>
            <person name="Tian Z."/>
        </authorList>
    </citation>
    <scope>NUCLEOTIDE SEQUENCE [LARGE SCALE GENOMIC DNA]</scope>
    <source>
        <strain evidence="5 6">Z446</strain>
    </source>
</reference>
<protein>
    <recommendedName>
        <fullName evidence="1">D-inositol 3-phosphate glycosyltransferase</fullName>
    </recommendedName>
</protein>
<dbReference type="GO" id="GO:1901137">
    <property type="term" value="P:carbohydrate derivative biosynthetic process"/>
    <property type="evidence" value="ECO:0007669"/>
    <property type="project" value="UniProtKB-ARBA"/>
</dbReference>
<evidence type="ECO:0000259" key="4">
    <source>
        <dbReference type="Pfam" id="PF13579"/>
    </source>
</evidence>
<dbReference type="PANTHER" id="PTHR45947:SF3">
    <property type="entry name" value="SULFOQUINOVOSYL TRANSFERASE SQD2"/>
    <property type="match status" value="1"/>
</dbReference>
<dbReference type="InterPro" id="IPR050194">
    <property type="entry name" value="Glycosyltransferase_grp1"/>
</dbReference>
<dbReference type="GO" id="GO:0016757">
    <property type="term" value="F:glycosyltransferase activity"/>
    <property type="evidence" value="ECO:0007669"/>
    <property type="project" value="UniProtKB-KW"/>
</dbReference>
<dbReference type="Pfam" id="PF13692">
    <property type="entry name" value="Glyco_trans_1_4"/>
    <property type="match status" value="1"/>
</dbReference>
<sequence>MNPPDAATRPRLLVLASTFPGRDDDGTPAFVRDLAVEMAEVFDTLVLVPRVPGAPTREVVSGVRVLRFPYFPRRWEDLADGAIIENLRARRSRWIQVPAFVLAEALAARRAARRFRPDVVHAHWIVPQGLVATLVGQAVPRLVTTHGGDLYALDTPVLRKLKAWVARRAGHITVVNEQMAETVRALGGDHLPVSVEPMGAALPPGTPREPVTADGPCRLLFVGRLVEKKGVGVLLDALRAMAPGTVTLTIVGDGPLRAPLERQATGLPVTFAGQLGRTQVRDAYAAADVVVVPSVPAASGDQDGLPVVLLEAMSTGLPVIASNLPGLNEAVADGDSGLLVPPGDEDRLRQAIARLAGDPTVRARLGAAAAERAREYSITAVGARYRDILLRLAGDGGRSLPAQHGGR</sequence>
<dbReference type="Proteomes" id="UP000318693">
    <property type="component" value="Unassembled WGS sequence"/>
</dbReference>
<dbReference type="InterPro" id="IPR028098">
    <property type="entry name" value="Glyco_trans_4-like_N"/>
</dbReference>
<dbReference type="RefSeq" id="WP_143420068.1">
    <property type="nucleotide sequence ID" value="NZ_VJXR01000112.1"/>
</dbReference>
<gene>
    <name evidence="5" type="ORF">FJ693_19370</name>
</gene>
<name>A0A552WJU0_9MICO</name>
<keyword evidence="2" id="KW-0328">Glycosyltransferase</keyword>
<dbReference type="PANTHER" id="PTHR45947">
    <property type="entry name" value="SULFOQUINOVOSYL TRANSFERASE SQD2"/>
    <property type="match status" value="1"/>
</dbReference>
<keyword evidence="3 5" id="KW-0808">Transferase</keyword>
<accession>A0A552WJU0</accession>
<proteinExistence type="predicted"/>
<keyword evidence="6" id="KW-1185">Reference proteome</keyword>
<evidence type="ECO:0000256" key="3">
    <source>
        <dbReference type="ARBA" id="ARBA00022679"/>
    </source>
</evidence>
<feature type="domain" description="Glycosyltransferase subfamily 4-like N-terminal" evidence="4">
    <location>
        <begin position="26"/>
        <end position="197"/>
    </location>
</feature>
<dbReference type="Pfam" id="PF13579">
    <property type="entry name" value="Glyco_trans_4_4"/>
    <property type="match status" value="1"/>
</dbReference>